<protein>
    <submittedName>
        <fullName evidence="1">Uncharacterized protein</fullName>
    </submittedName>
</protein>
<accession>A0A0E0UTM5</accession>
<dbReference type="Proteomes" id="UP000000486">
    <property type="component" value="Chromosome"/>
</dbReference>
<sequence length="98" mass="11440">MDIAKWFDNAELYSISQVLKENAARFEDDCIGIIFPCYNFAASRMVCEFNERIQLVSQYIFVIVTYSNTALMCASTELYEHFLMSTYHLVGVFWKINP</sequence>
<gene>
    <name evidence="1" type="ordered locus">LMM7_0782</name>
</gene>
<proteinExistence type="predicted"/>
<evidence type="ECO:0000313" key="2">
    <source>
        <dbReference type="Proteomes" id="UP000000486"/>
    </source>
</evidence>
<evidence type="ECO:0000313" key="1">
    <source>
        <dbReference type="EMBL" id="AEH91787.1"/>
    </source>
</evidence>
<reference evidence="1 2" key="1">
    <citation type="journal article" date="2011" name="J. Bacteriol.">
        <title>Genome sequence of the nonpathogenic Listeria monocytogenes serovar 4a strain M7.</title>
        <authorList>
            <person name="Chen J."/>
            <person name="Xia Y."/>
            <person name="Cheng C."/>
            <person name="Fang C."/>
            <person name="Shan Y."/>
            <person name="Jin G."/>
            <person name="Fang W."/>
        </authorList>
    </citation>
    <scope>NUCLEOTIDE SEQUENCE [LARGE SCALE GENOMIC DNA]</scope>
    <source>
        <strain evidence="1 2">M7</strain>
    </source>
</reference>
<dbReference type="EMBL" id="CP002816">
    <property type="protein sequence ID" value="AEH91787.1"/>
    <property type="molecule type" value="Genomic_DNA"/>
</dbReference>
<dbReference type="AlphaFoldDB" id="A0A0E0UTM5"/>
<organism evidence="1 2">
    <name type="scientific">Listeria monocytogenes serotype 4a (strain M7)</name>
    <dbReference type="NCBI Taxonomy" id="1030009"/>
    <lineage>
        <taxon>Bacteria</taxon>
        <taxon>Bacillati</taxon>
        <taxon>Bacillota</taxon>
        <taxon>Bacilli</taxon>
        <taxon>Bacillales</taxon>
        <taxon>Listeriaceae</taxon>
        <taxon>Listeria</taxon>
    </lineage>
</organism>
<dbReference type="PATRIC" id="fig|1030009.3.peg.770"/>
<name>A0A0E0UTM5_LISMM</name>
<dbReference type="KEGG" id="lmq:LMM7_0782"/>
<dbReference type="HOGENOM" id="CLU_2330362_0_0_9"/>
<dbReference type="RefSeq" id="WP_012581747.1">
    <property type="nucleotide sequence ID" value="NC_017537.1"/>
</dbReference>